<evidence type="ECO:0000256" key="1">
    <source>
        <dbReference type="ARBA" id="ARBA00004123"/>
    </source>
</evidence>
<dbReference type="InterPro" id="IPR013088">
    <property type="entry name" value="Znf_NHR/GATA"/>
</dbReference>
<dbReference type="EMBL" id="JAPEVG010000048">
    <property type="protein sequence ID" value="KAJ8489493.1"/>
    <property type="molecule type" value="Genomic_DNA"/>
</dbReference>
<feature type="compositionally biased region" description="Low complexity" evidence="10">
    <location>
        <begin position="2134"/>
        <end position="2152"/>
    </location>
</feature>
<evidence type="ECO:0000256" key="6">
    <source>
        <dbReference type="ARBA" id="ARBA00023163"/>
    </source>
</evidence>
<feature type="compositionally biased region" description="Acidic residues" evidence="10">
    <location>
        <begin position="2676"/>
        <end position="2686"/>
    </location>
</feature>
<dbReference type="PRINTS" id="PR00619">
    <property type="entry name" value="GATAZNFINGER"/>
</dbReference>
<evidence type="ECO:0000256" key="9">
    <source>
        <dbReference type="SAM" id="Coils"/>
    </source>
</evidence>
<feature type="compositionally biased region" description="Low complexity" evidence="10">
    <location>
        <begin position="294"/>
        <end position="308"/>
    </location>
</feature>
<protein>
    <submittedName>
        <fullName evidence="13">Uncharacterized protein</fullName>
    </submittedName>
</protein>
<dbReference type="CDD" id="cd00171">
    <property type="entry name" value="Sec7"/>
    <property type="match status" value="1"/>
</dbReference>
<evidence type="ECO:0000256" key="4">
    <source>
        <dbReference type="ARBA" id="ARBA00022833"/>
    </source>
</evidence>
<dbReference type="Gene3D" id="2.30.29.30">
    <property type="entry name" value="Pleckstrin-homology domain (PH domain)/Phosphotyrosine-binding domain (PTB)"/>
    <property type="match status" value="1"/>
</dbReference>
<feature type="compositionally biased region" description="Low complexity" evidence="10">
    <location>
        <begin position="53"/>
        <end position="62"/>
    </location>
</feature>
<feature type="compositionally biased region" description="Low complexity" evidence="10">
    <location>
        <begin position="2103"/>
        <end position="2119"/>
    </location>
</feature>
<dbReference type="GO" id="GO:0032012">
    <property type="term" value="P:regulation of ARF protein signal transduction"/>
    <property type="evidence" value="ECO:0007669"/>
    <property type="project" value="InterPro"/>
</dbReference>
<keyword evidence="7" id="KW-0539">Nucleus</keyword>
<dbReference type="InterPro" id="IPR000904">
    <property type="entry name" value="Sec7_dom"/>
</dbReference>
<dbReference type="InterPro" id="IPR001849">
    <property type="entry name" value="PH_domain"/>
</dbReference>
<organism evidence="13 14">
    <name type="scientific">Trametes cubensis</name>
    <dbReference type="NCBI Taxonomy" id="1111947"/>
    <lineage>
        <taxon>Eukaryota</taxon>
        <taxon>Fungi</taxon>
        <taxon>Dikarya</taxon>
        <taxon>Basidiomycota</taxon>
        <taxon>Agaricomycotina</taxon>
        <taxon>Agaricomycetes</taxon>
        <taxon>Polyporales</taxon>
        <taxon>Polyporaceae</taxon>
        <taxon>Trametes</taxon>
    </lineage>
</organism>
<feature type="compositionally biased region" description="Low complexity" evidence="10">
    <location>
        <begin position="579"/>
        <end position="589"/>
    </location>
</feature>
<dbReference type="SMART" id="SM00222">
    <property type="entry name" value="Sec7"/>
    <property type="match status" value="1"/>
</dbReference>
<feature type="region of interest" description="Disordered" evidence="10">
    <location>
        <begin position="2469"/>
        <end position="2495"/>
    </location>
</feature>
<feature type="compositionally biased region" description="Low complexity" evidence="10">
    <location>
        <begin position="1402"/>
        <end position="1413"/>
    </location>
</feature>
<dbReference type="SUPFAM" id="SSF50729">
    <property type="entry name" value="PH domain-like"/>
    <property type="match status" value="1"/>
</dbReference>
<evidence type="ECO:0000259" key="12">
    <source>
        <dbReference type="PROSITE" id="PS50190"/>
    </source>
</evidence>
<dbReference type="PROSITE" id="PS50190">
    <property type="entry name" value="SEC7"/>
    <property type="match status" value="1"/>
</dbReference>
<dbReference type="InterPro" id="IPR013860">
    <property type="entry name" value="AreA_GATA"/>
</dbReference>
<comment type="subcellular location">
    <subcellularLocation>
        <location evidence="1">Nucleus</location>
    </subcellularLocation>
</comment>
<feature type="compositionally biased region" description="Polar residues" evidence="10">
    <location>
        <begin position="1683"/>
        <end position="1692"/>
    </location>
</feature>
<feature type="region of interest" description="Disordered" evidence="10">
    <location>
        <begin position="1728"/>
        <end position="1842"/>
    </location>
</feature>
<keyword evidence="4" id="KW-0862">Zinc</keyword>
<feature type="domain" description="GATA-type" evidence="11">
    <location>
        <begin position="1016"/>
        <end position="1069"/>
    </location>
</feature>
<feature type="region of interest" description="Disordered" evidence="10">
    <location>
        <begin position="2044"/>
        <end position="2069"/>
    </location>
</feature>
<feature type="compositionally biased region" description="Basic and acidic residues" evidence="10">
    <location>
        <begin position="527"/>
        <end position="538"/>
    </location>
</feature>
<feature type="region of interest" description="Disordered" evidence="10">
    <location>
        <begin position="1"/>
        <end position="113"/>
    </location>
</feature>
<feature type="coiled-coil region" evidence="9">
    <location>
        <begin position="2532"/>
        <end position="2559"/>
    </location>
</feature>
<dbReference type="PANTHER" id="PTHR10071:SF281">
    <property type="entry name" value="BOX A-BINDING FACTOR-RELATED"/>
    <property type="match status" value="1"/>
</dbReference>
<dbReference type="SUPFAM" id="SSF48425">
    <property type="entry name" value="Sec7 domain"/>
    <property type="match status" value="1"/>
</dbReference>
<evidence type="ECO:0000256" key="2">
    <source>
        <dbReference type="ARBA" id="ARBA00022723"/>
    </source>
</evidence>
<dbReference type="PROSITE" id="PS00344">
    <property type="entry name" value="GATA_ZN_FINGER_1"/>
    <property type="match status" value="1"/>
</dbReference>
<feature type="compositionally biased region" description="Low complexity" evidence="10">
    <location>
        <begin position="614"/>
        <end position="631"/>
    </location>
</feature>
<feature type="compositionally biased region" description="Polar residues" evidence="10">
    <location>
        <begin position="920"/>
        <end position="950"/>
    </location>
</feature>
<feature type="region of interest" description="Disordered" evidence="10">
    <location>
        <begin position="483"/>
        <end position="631"/>
    </location>
</feature>
<dbReference type="GO" id="GO:0000981">
    <property type="term" value="F:DNA-binding transcription factor activity, RNA polymerase II-specific"/>
    <property type="evidence" value="ECO:0007669"/>
    <property type="project" value="TreeGrafter"/>
</dbReference>
<dbReference type="Pfam" id="PF08550">
    <property type="entry name" value="GATA_AreA"/>
    <property type="match status" value="1"/>
</dbReference>
<keyword evidence="2" id="KW-0479">Metal-binding</keyword>
<dbReference type="GO" id="GO:0000978">
    <property type="term" value="F:RNA polymerase II cis-regulatory region sequence-specific DNA binding"/>
    <property type="evidence" value="ECO:0007669"/>
    <property type="project" value="TreeGrafter"/>
</dbReference>
<feature type="compositionally biased region" description="Basic and acidic residues" evidence="10">
    <location>
        <begin position="2472"/>
        <end position="2484"/>
    </location>
</feature>
<accession>A0AAD7XG56</accession>
<proteinExistence type="predicted"/>
<dbReference type="Pfam" id="PF15410">
    <property type="entry name" value="PH_9"/>
    <property type="match status" value="1"/>
</dbReference>
<dbReference type="Pfam" id="PF00320">
    <property type="entry name" value="GATA"/>
    <property type="match status" value="1"/>
</dbReference>
<feature type="region of interest" description="Disordered" evidence="10">
    <location>
        <begin position="715"/>
        <end position="736"/>
    </location>
</feature>
<dbReference type="InterPro" id="IPR035999">
    <property type="entry name" value="Sec7_dom_sf"/>
</dbReference>
<feature type="compositionally biased region" description="Low complexity" evidence="10">
    <location>
        <begin position="1322"/>
        <end position="1345"/>
    </location>
</feature>
<feature type="compositionally biased region" description="Polar residues" evidence="10">
    <location>
        <begin position="177"/>
        <end position="195"/>
    </location>
</feature>
<dbReference type="PANTHER" id="PTHR10071">
    <property type="entry name" value="TRANSCRIPTION FACTOR GATA FAMILY MEMBER"/>
    <property type="match status" value="1"/>
</dbReference>
<feature type="compositionally biased region" description="Polar residues" evidence="10">
    <location>
        <begin position="257"/>
        <end position="268"/>
    </location>
</feature>
<feature type="compositionally biased region" description="Polar residues" evidence="10">
    <location>
        <begin position="217"/>
        <end position="235"/>
    </location>
</feature>
<dbReference type="InterPro" id="IPR039355">
    <property type="entry name" value="Transcription_factor_GATA"/>
</dbReference>
<feature type="region of interest" description="Disordered" evidence="10">
    <location>
        <begin position="1218"/>
        <end position="1255"/>
    </location>
</feature>
<feature type="compositionally biased region" description="Basic residues" evidence="10">
    <location>
        <begin position="1595"/>
        <end position="1607"/>
    </location>
</feature>
<feature type="compositionally biased region" description="Basic and acidic residues" evidence="10">
    <location>
        <begin position="484"/>
        <end position="508"/>
    </location>
</feature>
<reference evidence="13" key="1">
    <citation type="submission" date="2022-11" db="EMBL/GenBank/DDBJ databases">
        <title>Genome Sequence of Cubamyces cubensis.</title>
        <authorList>
            <person name="Buettner E."/>
        </authorList>
    </citation>
    <scope>NUCLEOTIDE SEQUENCE</scope>
    <source>
        <strain evidence="13">MPL-01</strain>
    </source>
</reference>
<evidence type="ECO:0000313" key="13">
    <source>
        <dbReference type="EMBL" id="KAJ8489493.1"/>
    </source>
</evidence>
<evidence type="ECO:0000256" key="8">
    <source>
        <dbReference type="PROSITE-ProRule" id="PRU00094"/>
    </source>
</evidence>
<dbReference type="SMART" id="SM00401">
    <property type="entry name" value="ZnF_GATA"/>
    <property type="match status" value="1"/>
</dbReference>
<dbReference type="GO" id="GO:0000122">
    <property type="term" value="P:negative regulation of transcription by RNA polymerase II"/>
    <property type="evidence" value="ECO:0007669"/>
    <property type="project" value="TreeGrafter"/>
</dbReference>
<feature type="region of interest" description="Disordered" evidence="10">
    <location>
        <begin position="166"/>
        <end position="446"/>
    </location>
</feature>
<feature type="region of interest" description="Disordered" evidence="10">
    <location>
        <begin position="2085"/>
        <end position="2153"/>
    </location>
</feature>
<dbReference type="FunFam" id="3.30.50.10:FF:000007">
    <property type="entry name" value="Nitrogen regulatory AreA, N-terminal"/>
    <property type="match status" value="1"/>
</dbReference>
<feature type="compositionally biased region" description="Polar residues" evidence="10">
    <location>
        <begin position="1833"/>
        <end position="1842"/>
    </location>
</feature>
<feature type="compositionally biased region" description="Low complexity" evidence="10">
    <location>
        <begin position="321"/>
        <end position="344"/>
    </location>
</feature>
<feature type="compositionally biased region" description="Polar residues" evidence="10">
    <location>
        <begin position="375"/>
        <end position="385"/>
    </location>
</feature>
<gene>
    <name evidence="13" type="ORF">ONZ51_g2914</name>
</gene>
<sequence length="2686" mass="287727">MELPPGPARAFTDGPKQQAWSSSGPGRPTINTSALPPSAPSSTPLDLSPPPSSVSHSSHSSPWAQQIPLAGAPGQSQSTNFMLQHSVPTMSHHTDSHSQLGTPSSLPSNDWSNLFSTPLDPSTFQALAASGVLGPPVGGVPSSMPARSNHTLQDFAINSRTQPLGVKDVGRPAIPPQWSNVSSPYSSPPATSQRASPVHLRPGSNNPPYSRRKSPVSALSQSYGPVSMRHPSSSMPLPMSAFDPQHVSGEFSHDRQGSLSQQLASSHITGPGGRNPLPMASGLESPHLDNLPQSFSSQRSSFDFSAPSHHPSERFAPGIPPSLWMSPTSMPSSSSSFSEASFLSLNQMGPPRHPSIPDSVATSSSPTALSLFDSGKSTAPTSASSPKGRILSDLFSDPLFPPLNQPPPDERRQQVFQSPKVSGSPDLKSLDLLGEDADPEKMAREDPLATQVWKMYARQKATLPHAQRMENLTWRMMALALKKKKEDEEKEKVREKEKGSETGKERAAEAPTGGEQKAAGGASATEETERGRTIDKGKARVQVVGFDGANQDGKDEDDEVPMDWRAISRSRSRAPMDWRPASRSRSRPPMTGISDLHNQFKFPSSSPPKRDVTSPSIPIPGSSGRRSPHSSLPAQLMLPAVFESAGEHRPQFNLDSFSLLQSPLGHPASLPSTGILARASVSTLPSPEQKTFPKHVRKTSFDHTVAREGIFTGVSGRHQVNGRPKSPEGLLGTKRRADAPHVESMLRGDPPAGIELPPPLDTKDLDHFRRESPFPTAPFTFSVPSYDSFFDLNPGTNHHHHMTSLSASLPAPQKDAQHTDLSYSDSMRQSLNGTYSPSVGSVNEGLSAAAVAASAAVAETYAQFNMANMGLEDYQLMNMMYHSAHDMNPALGPNPHPFTHVDPTQILPIEHTADGGFHPSPSSDGWGNGVGSSSNASPEPYNVSNASTPPSVDGAPGSSRNAQQPRKIASSKRASQSENAARAGGGTGAQQRKGSTPEAGANATGGQARIASEDGETPPTSCTNCQTTITPLWRRDPEGQPLCNACGLFYKLHGVVRPLSLKTDVIKKRCVFGMRFVVVGPGDEHGAGTARPAASVDHKRITIQPVLRATVAHEPDRRRAVWVNEAATTDIHECSDTDIYVEGWWRGLGSPSPREGHACCVSLLVFSAAGLIVLGAQLAEAEEDEMIEGDLSLGRPECGREPIGTHQACAASLNGDRDLANAAAPPPPPWLHSSNSRLQPVASKDLNGPAGRRVSRTDLDFEQALRAGGTVLLKEGFDVDELGADLSNASISPFSSPSPPAQRGYHGLQPATPTIVPPTPSPANSASRSAAPSTGTLTSPSSSTSEVFYDAPEDPEYQTRRRSMYRSPGTASSPDLATLLRKAKERTGVSGSKDGRKGSGTSSSRDVQSPSSSVQGTPVPKGKMRSSQNLSAQRDDAAASATSPEWVLTSPRSFGSMKDGKTAKSSVRAKTSAFLGKMLGSSSTRDRSRTIATSPSSSSIATYSNSPLFDAFPPPVPPLPKDTSRRPLPIDASDVFTAPPRGSSDKPLPAINPLDRHSEGTDTSDDQSMVMVNRPSGQRSRSPSPTQTVKERPGKHVKAPSRSKRRSMSVSDAEIKKVMAAGGSPSPLRISTDNNAIEGSPGWGSRLEGLMSQFRGELLHLEPISTSLDLHDPTTPSKRPLASRSQSDSITPLSAPPTGRPTPKAAASLPLDLGTPAVTLQTVSGGEESLVNAGSSTSGQGSSVEGPIVPPRSSSLHTPLRSRAGSNAGSYHRGTNPKFGPRSPPPRASGPALHHAHSASRDSNRLRVQHRSTASASEPSLIPDRDDGRVCEQSPTVRAVSSPNRFVDSSAVPGLTVASQQDLTTNDLVSARFSLRSSPAKQEDTADLDHRGRELAFRCWTEDEEFLPKDKIAEWLGGQSRINKAALRHYMNNFDFSNLRLDQAFRKLCGKLYLKAETQQVDRILEEFARRYWECNPTTILGSASVVHAVAYSVLLLNTDLHVAELASRMSKNQFVRNTMTAIQMQLQPSGMASSTDLSYDDWSSVRAGSEGGEGPGNTVRARAKRSDSITSWNSVTREALVPSSGTLVNSSGQLTLASDPAGSSSANHSSVSVGASSNQEGKQSQETNPPPAAASASAPAAMSSSGPVSSSTMLYDRNWEGEMETLLKEIYNAVKAQQILQPIGSVLMARSSTSSLTPHGVMLRNRNGRAQQDRLTTLKRGSIRGLQSILGAQPGHSPYSSGSSLDGRASPAPSFATSNEGMHGSAVSFLAPALGFASNLSHTIIREQQEDDGHSLRSDDSSTDISITDEELALLGPPWAKEGMLCRKQYWESTGKRAKSKAWMDVFVVIQKGELSMFTFGEHGVGGSHVVGGGNWLENATPVGTIMLAHSLAHALPPPGYNRQRPHCMVLTLSNGGVYFFQAGTEELVNEWVSTCNYWAARQSKEPLVGGVSNMEYGWNRVMDPVSRGRSASEDDYSVRDTDSQSVRSGRSARSRFKEMAATVRADKSPWADRTFINEWKPPLPPTVPSLHDEETQLEALQKHVAHLKEELQQHNELRTPMTQLYPSRSSNAQKAMSNWEKKSQYLLTEIVKYESYIDSLQSAMSLRLKKRGEKALEKALVVSSPSPDDSAAVKGRWKGQPDQETIEESEEPPPSAGLRPSPVHQHRREVAEVDRDDEDDEDDE</sequence>
<feature type="region of interest" description="Disordered" evidence="10">
    <location>
        <begin position="1667"/>
        <end position="1713"/>
    </location>
</feature>
<dbReference type="SUPFAM" id="SSF57716">
    <property type="entry name" value="Glucocorticoid receptor-like (DNA-binding domain)"/>
    <property type="match status" value="1"/>
</dbReference>
<evidence type="ECO:0000256" key="5">
    <source>
        <dbReference type="ARBA" id="ARBA00023015"/>
    </source>
</evidence>
<keyword evidence="3 8" id="KW-0863">Zinc-finger</keyword>
<dbReference type="GO" id="GO:0005634">
    <property type="term" value="C:nucleus"/>
    <property type="evidence" value="ECO:0007669"/>
    <property type="project" value="UniProtKB-SubCell"/>
</dbReference>
<keyword evidence="6" id="KW-0804">Transcription</keyword>
<dbReference type="GO" id="GO:0008270">
    <property type="term" value="F:zinc ion binding"/>
    <property type="evidence" value="ECO:0007669"/>
    <property type="project" value="UniProtKB-KW"/>
</dbReference>
<evidence type="ECO:0000256" key="7">
    <source>
        <dbReference type="ARBA" id="ARBA00023242"/>
    </source>
</evidence>
<feature type="region of interest" description="Disordered" evidence="10">
    <location>
        <begin position="2230"/>
        <end position="2259"/>
    </location>
</feature>
<feature type="domain" description="SEC7" evidence="12">
    <location>
        <begin position="1863"/>
        <end position="2041"/>
    </location>
</feature>
<evidence type="ECO:0000313" key="14">
    <source>
        <dbReference type="Proteomes" id="UP001215151"/>
    </source>
</evidence>
<feature type="region of interest" description="Disordered" evidence="10">
    <location>
        <begin position="1290"/>
        <end position="1612"/>
    </location>
</feature>
<feature type="compositionally biased region" description="Polar residues" evidence="10">
    <location>
        <begin position="2085"/>
        <end position="2097"/>
    </location>
</feature>
<evidence type="ECO:0000256" key="3">
    <source>
        <dbReference type="ARBA" id="ARBA00022771"/>
    </source>
</evidence>
<evidence type="ECO:0000256" key="10">
    <source>
        <dbReference type="SAM" id="MobiDB-lite"/>
    </source>
</evidence>
<dbReference type="Gene3D" id="3.30.50.10">
    <property type="entry name" value="Erythroid Transcription Factor GATA-1, subunit A"/>
    <property type="match status" value="1"/>
</dbReference>
<dbReference type="InterPro" id="IPR011993">
    <property type="entry name" value="PH-like_dom_sf"/>
</dbReference>
<feature type="compositionally biased region" description="Low complexity" evidence="10">
    <location>
        <begin position="1574"/>
        <end position="1585"/>
    </location>
</feature>
<dbReference type="GO" id="GO:0045944">
    <property type="term" value="P:positive regulation of transcription by RNA polymerase II"/>
    <property type="evidence" value="ECO:0007669"/>
    <property type="project" value="TreeGrafter"/>
</dbReference>
<feature type="compositionally biased region" description="Low complexity" evidence="10">
    <location>
        <begin position="1490"/>
        <end position="1511"/>
    </location>
</feature>
<keyword evidence="14" id="KW-1185">Reference proteome</keyword>
<dbReference type="InterPro" id="IPR000679">
    <property type="entry name" value="Znf_GATA"/>
</dbReference>
<feature type="compositionally biased region" description="Low complexity" evidence="10">
    <location>
        <begin position="32"/>
        <end position="46"/>
    </location>
</feature>
<dbReference type="SMART" id="SM00233">
    <property type="entry name" value="PH"/>
    <property type="match status" value="1"/>
</dbReference>
<dbReference type="Proteomes" id="UP001215151">
    <property type="component" value="Unassembled WGS sequence"/>
</dbReference>
<dbReference type="InterPro" id="IPR023394">
    <property type="entry name" value="Sec7_C_sf"/>
</dbReference>
<name>A0AAD7XG56_9APHY</name>
<keyword evidence="5" id="KW-0805">Transcription regulation</keyword>
<feature type="region of interest" description="Disordered" evidence="10">
    <location>
        <begin position="910"/>
        <end position="1023"/>
    </location>
</feature>
<dbReference type="CDD" id="cd00202">
    <property type="entry name" value="ZnF_GATA"/>
    <property type="match status" value="1"/>
</dbReference>
<dbReference type="Gene3D" id="1.10.1000.11">
    <property type="entry name" value="Arf Nucleotide-binding Site Opener,domain 2"/>
    <property type="match status" value="1"/>
</dbReference>
<evidence type="ECO:0000259" key="11">
    <source>
        <dbReference type="PROSITE" id="PS50114"/>
    </source>
</evidence>
<feature type="compositionally biased region" description="Polar residues" evidence="10">
    <location>
        <begin position="74"/>
        <end position="113"/>
    </location>
</feature>
<dbReference type="Pfam" id="PF01369">
    <property type="entry name" value="Sec7"/>
    <property type="match status" value="1"/>
</dbReference>
<dbReference type="GO" id="GO:0005085">
    <property type="term" value="F:guanyl-nucleotide exchange factor activity"/>
    <property type="evidence" value="ECO:0007669"/>
    <property type="project" value="InterPro"/>
</dbReference>
<dbReference type="InterPro" id="IPR041681">
    <property type="entry name" value="PH_9"/>
</dbReference>
<dbReference type="PROSITE" id="PS50114">
    <property type="entry name" value="GATA_ZN_FINGER_2"/>
    <property type="match status" value="1"/>
</dbReference>
<feature type="region of interest" description="Disordered" evidence="10">
    <location>
        <begin position="2622"/>
        <end position="2686"/>
    </location>
</feature>
<feature type="compositionally biased region" description="Polar residues" evidence="10">
    <location>
        <begin position="1732"/>
        <end position="1743"/>
    </location>
</feature>
<comment type="caution">
    <text evidence="13">The sequence shown here is derived from an EMBL/GenBank/DDBJ whole genome shotgun (WGS) entry which is preliminary data.</text>
</comment>
<keyword evidence="9" id="KW-0175">Coiled coil</keyword>